<dbReference type="HAMAP" id="MF_01506">
    <property type="entry name" value="Tlp"/>
    <property type="match status" value="1"/>
</dbReference>
<dbReference type="Pfam" id="PF19824">
    <property type="entry name" value="Tlp"/>
    <property type="match status" value="1"/>
</dbReference>
<keyword evidence="1" id="KW-0749">Sporulation</keyword>
<organism evidence="2 3">
    <name type="scientific">Bacillus thuringiensis subsp. jegathesan</name>
    <dbReference type="NCBI Taxonomy" id="56955"/>
    <lineage>
        <taxon>Bacteria</taxon>
        <taxon>Bacillati</taxon>
        <taxon>Bacillota</taxon>
        <taxon>Bacilli</taxon>
        <taxon>Bacillales</taxon>
        <taxon>Bacillaceae</taxon>
        <taxon>Bacillus</taxon>
        <taxon>Bacillus cereus group</taxon>
    </lineage>
</organism>
<proteinExistence type="evidence at transcript level"/>
<dbReference type="RefSeq" id="WP_086404755.1">
    <property type="nucleotide sequence ID" value="NZ_MOOS01000192.1"/>
</dbReference>
<dbReference type="EMBL" id="MOOS01000192">
    <property type="protein sequence ID" value="OUB58665.1"/>
    <property type="molecule type" value="Genomic_DNA"/>
</dbReference>
<dbReference type="Proteomes" id="UP000194853">
    <property type="component" value="Unassembled WGS sequence"/>
</dbReference>
<gene>
    <name evidence="1" type="primary">tlp</name>
    <name evidence="2" type="ORF">BK750_29955</name>
</gene>
<sequence length="47" mass="5321">MPNPDNRSDNAEKLQEMVQNTVDNFNEAKETAELSNEKDRAAIEAKN</sequence>
<name>A0A9X6LX50_BACTJ</name>
<comment type="induction">
    <text evidence="1">Expressed only in the forespore compartment of sporulating cells.</text>
</comment>
<evidence type="ECO:0000313" key="3">
    <source>
        <dbReference type="Proteomes" id="UP000194853"/>
    </source>
</evidence>
<dbReference type="GO" id="GO:0030435">
    <property type="term" value="P:sporulation resulting in formation of a cellular spore"/>
    <property type="evidence" value="ECO:0007669"/>
    <property type="project" value="UniProtKB-KW"/>
</dbReference>
<dbReference type="GO" id="GO:0030436">
    <property type="term" value="P:asexual sporulation"/>
    <property type="evidence" value="ECO:0007669"/>
    <property type="project" value="UniProtKB-UniRule"/>
</dbReference>
<dbReference type="AlphaFoldDB" id="A0A9X6LX50"/>
<reference evidence="2 3" key="1">
    <citation type="submission" date="2016-10" db="EMBL/GenBank/DDBJ databases">
        <title>Comparative genomics of Bacillus thuringiensis reveals a path to pathogens against multiple invertebrate hosts.</title>
        <authorList>
            <person name="Zheng J."/>
            <person name="Gao Q."/>
            <person name="Liu H."/>
            <person name="Peng D."/>
            <person name="Ruan L."/>
            <person name="Sun M."/>
        </authorList>
    </citation>
    <scope>NUCLEOTIDE SEQUENCE [LARGE SCALE GENOMIC DNA]</scope>
    <source>
        <strain evidence="2">BGSC 4CF1</strain>
    </source>
</reference>
<evidence type="ECO:0000256" key="1">
    <source>
        <dbReference type="HAMAP-Rule" id="MF_01506"/>
    </source>
</evidence>
<comment type="caution">
    <text evidence="2">The sequence shown here is derived from an EMBL/GenBank/DDBJ whole genome shotgun (WGS) entry which is preliminary data.</text>
</comment>
<accession>A0A9X6LX50</accession>
<dbReference type="InterPro" id="IPR017524">
    <property type="entry name" value="SASP_thioredoxin-like"/>
</dbReference>
<protein>
    <recommendedName>
        <fullName evidence="1">Small, acid-soluble spore protein Tlp</fullName>
    </recommendedName>
</protein>
<comment type="subcellular location">
    <subcellularLocation>
        <location evidence="1">Spore core</location>
    </subcellularLocation>
</comment>
<comment type="similarity">
    <text evidence="1">Belongs to the Tlp family.</text>
</comment>
<evidence type="ECO:0000313" key="2">
    <source>
        <dbReference type="EMBL" id="OUB58665.1"/>
    </source>
</evidence>